<gene>
    <name evidence="2" type="ORF">LOX96_09700</name>
</gene>
<dbReference type="AlphaFoldDB" id="A0A9X2ICF5"/>
<protein>
    <submittedName>
        <fullName evidence="2">Uncharacterized protein</fullName>
    </submittedName>
</protein>
<feature type="coiled-coil region" evidence="1">
    <location>
        <begin position="206"/>
        <end position="261"/>
    </location>
</feature>
<evidence type="ECO:0000256" key="1">
    <source>
        <dbReference type="SAM" id="Coils"/>
    </source>
</evidence>
<evidence type="ECO:0000313" key="2">
    <source>
        <dbReference type="EMBL" id="MCL9684367.1"/>
    </source>
</evidence>
<dbReference type="EMBL" id="JAJKBJ010000010">
    <property type="protein sequence ID" value="MCL9684367.1"/>
    <property type="molecule type" value="Genomic_DNA"/>
</dbReference>
<feature type="coiled-coil region" evidence="1">
    <location>
        <begin position="470"/>
        <end position="497"/>
    </location>
</feature>
<accession>A0A9X2ICF5</accession>
<proteinExistence type="predicted"/>
<evidence type="ECO:0000313" key="3">
    <source>
        <dbReference type="Proteomes" id="UP001139721"/>
    </source>
</evidence>
<comment type="caution">
    <text evidence="2">The sequence shown here is derived from an EMBL/GenBank/DDBJ whole genome shotgun (WGS) entry which is preliminary data.</text>
</comment>
<keyword evidence="3" id="KW-1185">Reference proteome</keyword>
<reference evidence="2" key="1">
    <citation type="submission" date="2021-11" db="EMBL/GenBank/DDBJ databases">
        <title>Legionella maioricencis sp. nov., a new species isolated from hot water samples in Mallorca.</title>
        <authorList>
            <person name="Crespi S."/>
            <person name="Drasar V."/>
            <person name="Salva-Serra F."/>
            <person name="Jaen-Luchoro D."/>
            <person name="Pineiro-Iglesias B."/>
            <person name="Aliaga F."/>
            <person name="Fernandez-Juarez V."/>
            <person name="Coll G."/>
            <person name="Moore E.R.B."/>
            <person name="Bennasar-Figueras A."/>
        </authorList>
    </citation>
    <scope>NUCLEOTIDE SEQUENCE</scope>
    <source>
        <strain evidence="2">HCPI-6</strain>
    </source>
</reference>
<dbReference type="RefSeq" id="WP_250421701.1">
    <property type="nucleotide sequence ID" value="NZ_JAJKBJ010000010.1"/>
</dbReference>
<keyword evidence="1" id="KW-0175">Coiled coil</keyword>
<dbReference type="Proteomes" id="UP001139721">
    <property type="component" value="Unassembled WGS sequence"/>
</dbReference>
<name>A0A9X2ICF5_9GAMM</name>
<organism evidence="2 3">
    <name type="scientific">Legionella maioricensis</name>
    <dbReference type="NCBI Taxonomy" id="2896528"/>
    <lineage>
        <taxon>Bacteria</taxon>
        <taxon>Pseudomonadati</taxon>
        <taxon>Pseudomonadota</taxon>
        <taxon>Gammaproteobacteria</taxon>
        <taxon>Legionellales</taxon>
        <taxon>Legionellaceae</taxon>
        <taxon>Legionella</taxon>
    </lineage>
</organism>
<sequence length="588" mass="66660">MIIMLDADKTIIKTKELIKGKDQVEKVQRTRDGNYTLQGTRKSFLTEHNNKPITRITFIGHSAYEEGTGVQCYGGYEVEDFSDLLIARLKEANESSGKKNGFTDNLMHIDLIGCLTGYVSPTGKSFAGRVAERLLEAGFNIRVNAFTNRSLPQPHAVSSMISMPSVEEGKLYIRGFSSPAHQEKYDQMKVVIAKDIEEKECKGCELAELMEKFAAKKNEKKEKQEKHKIVQDEMEKMQGRYNSLTKEIKVLEEKLKTHNTKKFSSEKLQDSIESVVDYAKKTKSKWQAKAVSLDQEIRKINSSQQPEQEKSSVIMKAIERAVKDIRSHFFSGRKSTTANALQDVMDNKENITSFSSLKSLLNTIGQDAIDNNSKWKNKTRDLLLKIDVIDQSSKDEHTKLQEALALIDLTAKDIRGHFFGGSGSTIATRLEKILEKQDKYLAHAREQEAFTKELLQKKSELEKLQTSPQIKILKDDKQKLKTSLEDLEKDIQSIGQQGRRVAREIRGLDKQIDEGKKKMVSFAVEVACTDNVRHYLDSHPECNFTQPAQEKQLKSNHVIRNSGRVGFFQPQTHTTDTVSVAPVSIIKI</sequence>